<evidence type="ECO:0000313" key="2">
    <source>
        <dbReference type="EMBL" id="MBT2188666.1"/>
    </source>
</evidence>
<dbReference type="InterPro" id="IPR001206">
    <property type="entry name" value="Diacylglycerol_kinase_cat_dom"/>
</dbReference>
<keyword evidence="3" id="KW-1185">Reference proteome</keyword>
<dbReference type="InterPro" id="IPR017438">
    <property type="entry name" value="ATP-NAD_kinase_N"/>
</dbReference>
<dbReference type="PROSITE" id="PS50146">
    <property type="entry name" value="DAGK"/>
    <property type="match status" value="1"/>
</dbReference>
<dbReference type="Proteomes" id="UP001138757">
    <property type="component" value="Unassembled WGS sequence"/>
</dbReference>
<gene>
    <name evidence="2" type="ORF">KK488_17065</name>
</gene>
<dbReference type="AlphaFoldDB" id="A0A9X1DEN3"/>
<proteinExistence type="predicted"/>
<dbReference type="RefSeq" id="WP_214624923.1">
    <property type="nucleotide sequence ID" value="NZ_JAHGAW010000012.1"/>
</dbReference>
<reference evidence="2" key="1">
    <citation type="submission" date="2021-05" db="EMBL/GenBank/DDBJ databases">
        <title>Genome of Sphingobium sp. strain.</title>
        <authorList>
            <person name="Fan R."/>
        </authorList>
    </citation>
    <scope>NUCLEOTIDE SEQUENCE</scope>
    <source>
        <strain evidence="2">H33</strain>
    </source>
</reference>
<protein>
    <recommendedName>
        <fullName evidence="1">DAGKc domain-containing protein</fullName>
    </recommendedName>
</protein>
<evidence type="ECO:0000259" key="1">
    <source>
        <dbReference type="PROSITE" id="PS50146"/>
    </source>
</evidence>
<evidence type="ECO:0000313" key="3">
    <source>
        <dbReference type="Proteomes" id="UP001138757"/>
    </source>
</evidence>
<accession>A0A9X1DEN3</accession>
<dbReference type="SUPFAM" id="SSF111331">
    <property type="entry name" value="NAD kinase/diacylglycerol kinase-like"/>
    <property type="match status" value="1"/>
</dbReference>
<dbReference type="Pfam" id="PF00781">
    <property type="entry name" value="DAGK_cat"/>
    <property type="match status" value="1"/>
</dbReference>
<dbReference type="Gene3D" id="3.40.50.10330">
    <property type="entry name" value="Probable inorganic polyphosphate/atp-NAD kinase, domain 1"/>
    <property type="match status" value="1"/>
</dbReference>
<dbReference type="GO" id="GO:0016301">
    <property type="term" value="F:kinase activity"/>
    <property type="evidence" value="ECO:0007669"/>
    <property type="project" value="InterPro"/>
</dbReference>
<organism evidence="2 3">
    <name type="scientific">Sphingobium nicotianae</name>
    <dbReference type="NCBI Taxonomy" id="2782607"/>
    <lineage>
        <taxon>Bacteria</taxon>
        <taxon>Pseudomonadati</taxon>
        <taxon>Pseudomonadota</taxon>
        <taxon>Alphaproteobacteria</taxon>
        <taxon>Sphingomonadales</taxon>
        <taxon>Sphingomonadaceae</taxon>
        <taxon>Sphingobium</taxon>
    </lineage>
</organism>
<dbReference type="InterPro" id="IPR016064">
    <property type="entry name" value="NAD/diacylglycerol_kinase_sf"/>
</dbReference>
<comment type="caution">
    <text evidence="2">The sequence shown here is derived from an EMBL/GenBank/DDBJ whole genome shotgun (WGS) entry which is preliminary data.</text>
</comment>
<dbReference type="EMBL" id="JAHGAW010000012">
    <property type="protein sequence ID" value="MBT2188666.1"/>
    <property type="molecule type" value="Genomic_DNA"/>
</dbReference>
<sequence>MTGSLLIYNERSGRSDPALLAEIEALFADAGRPIGRKLALGEADLPTAASARAERLDLVVTLSGDGSMSSVADRLGGWDGTLLVLPGGTMNLLSHALHGDLTAPEVVTAHLAGKGSVLQVPVLRAGDLTAYTGIIIGPTAAWGDVREDLRNLDVAALAANVPRALAATFKEPGVVLDEHAGEYPAIFVEPGRTGLRAYGVLASSAGDLFGHGWAWLSGDFRNGPSEPLGTARNMRFRTGSARLDLLVDGEKEEAPNLLDVYADKSRVHFHAVLDDVAWP</sequence>
<feature type="domain" description="DAGKc" evidence="1">
    <location>
        <begin position="1"/>
        <end position="129"/>
    </location>
</feature>
<name>A0A9X1DEN3_9SPHN</name>